<feature type="region of interest" description="Disordered" evidence="4">
    <location>
        <begin position="1"/>
        <end position="27"/>
    </location>
</feature>
<dbReference type="EMBL" id="CAOQHR010000001">
    <property type="protein sequence ID" value="CAI6252579.1"/>
    <property type="molecule type" value="Genomic_DNA"/>
</dbReference>
<keyword evidence="5" id="KW-0472">Membrane</keyword>
<dbReference type="GO" id="GO:0043386">
    <property type="term" value="P:mycotoxin biosynthetic process"/>
    <property type="evidence" value="ECO:0007669"/>
    <property type="project" value="InterPro"/>
</dbReference>
<keyword evidence="7" id="KW-1185">Reference proteome</keyword>
<reference evidence="6" key="1">
    <citation type="submission" date="2023-01" db="EMBL/GenBank/DDBJ databases">
        <authorList>
            <person name="Van Ghelder C."/>
            <person name="Rancurel C."/>
        </authorList>
    </citation>
    <scope>NUCLEOTIDE SEQUENCE</scope>
    <source>
        <strain evidence="6">CNCM I-4278</strain>
    </source>
</reference>
<dbReference type="Proteomes" id="UP001152607">
    <property type="component" value="Unassembled WGS sequence"/>
</dbReference>
<feature type="compositionally biased region" description="Basic and acidic residues" evidence="4">
    <location>
        <begin position="17"/>
        <end position="26"/>
    </location>
</feature>
<dbReference type="PANTHER" id="PTHR33365">
    <property type="entry name" value="YALI0B05434P"/>
    <property type="match status" value="1"/>
</dbReference>
<sequence length="242" mass="27821">MKLNKNEHDEEEQAFLSDERSSEDVPIKPSENKAFGWRSMFNPRLLLELSMAATILVLIVLWPSTRGTIRKTPVPNFPKKIYTFLNNPKYLREEMFLNETLKLQTLHNWIELSSDSRGYISLPDHKSYDLPTPYTIAIDRHTDGPGFMITVFHQLHCLSYLAEHYGRGNLTEEVAHHSVHCFSYLRQGLMCNADTTLEGKTEQGPGQGSEHECVDYDAVLEWANKHSALKWRNGLMPEDSTL</sequence>
<organism evidence="6 7">
    <name type="scientific">Periconia digitata</name>
    <dbReference type="NCBI Taxonomy" id="1303443"/>
    <lineage>
        <taxon>Eukaryota</taxon>
        <taxon>Fungi</taxon>
        <taxon>Dikarya</taxon>
        <taxon>Ascomycota</taxon>
        <taxon>Pezizomycotina</taxon>
        <taxon>Dothideomycetes</taxon>
        <taxon>Pleosporomycetidae</taxon>
        <taxon>Pleosporales</taxon>
        <taxon>Massarineae</taxon>
        <taxon>Periconiaceae</taxon>
        <taxon>Periconia</taxon>
    </lineage>
</organism>
<comment type="caution">
    <text evidence="6">The sequence shown here is derived from an EMBL/GenBank/DDBJ whole genome shotgun (WGS) entry which is preliminary data.</text>
</comment>
<dbReference type="PANTHER" id="PTHR33365:SF11">
    <property type="entry name" value="TAT PATHWAY SIGNAL SEQUENCE"/>
    <property type="match status" value="1"/>
</dbReference>
<comment type="similarity">
    <text evidence="3">Belongs to the ustYa family.</text>
</comment>
<keyword evidence="2" id="KW-0560">Oxidoreductase</keyword>
<dbReference type="AlphaFoldDB" id="A0A9W4XGT9"/>
<protein>
    <recommendedName>
        <fullName evidence="8">Oxidase ustYa</fullName>
    </recommendedName>
</protein>
<accession>A0A9W4XGT9</accession>
<evidence type="ECO:0000313" key="6">
    <source>
        <dbReference type="EMBL" id="CAI6252579.1"/>
    </source>
</evidence>
<dbReference type="GO" id="GO:0016491">
    <property type="term" value="F:oxidoreductase activity"/>
    <property type="evidence" value="ECO:0007669"/>
    <property type="project" value="UniProtKB-KW"/>
</dbReference>
<evidence type="ECO:0000256" key="1">
    <source>
        <dbReference type="ARBA" id="ARBA00004685"/>
    </source>
</evidence>
<dbReference type="OrthoDB" id="3687641at2759"/>
<proteinExistence type="inferred from homology"/>
<keyword evidence="5" id="KW-0812">Transmembrane</keyword>
<gene>
    <name evidence="6" type="ORF">PDIGIT_LOCUS1030</name>
</gene>
<evidence type="ECO:0000256" key="5">
    <source>
        <dbReference type="SAM" id="Phobius"/>
    </source>
</evidence>
<evidence type="ECO:0000256" key="2">
    <source>
        <dbReference type="ARBA" id="ARBA00023002"/>
    </source>
</evidence>
<name>A0A9W4XGT9_9PLEO</name>
<evidence type="ECO:0000256" key="3">
    <source>
        <dbReference type="ARBA" id="ARBA00035112"/>
    </source>
</evidence>
<comment type="pathway">
    <text evidence="1">Mycotoxin biosynthesis.</text>
</comment>
<evidence type="ECO:0008006" key="8">
    <source>
        <dbReference type="Google" id="ProtNLM"/>
    </source>
</evidence>
<dbReference type="Pfam" id="PF11807">
    <property type="entry name" value="UstYa"/>
    <property type="match status" value="1"/>
</dbReference>
<evidence type="ECO:0000256" key="4">
    <source>
        <dbReference type="SAM" id="MobiDB-lite"/>
    </source>
</evidence>
<keyword evidence="5" id="KW-1133">Transmembrane helix</keyword>
<dbReference type="InterPro" id="IPR021765">
    <property type="entry name" value="UstYa-like"/>
</dbReference>
<evidence type="ECO:0000313" key="7">
    <source>
        <dbReference type="Proteomes" id="UP001152607"/>
    </source>
</evidence>
<feature type="transmembrane region" description="Helical" evidence="5">
    <location>
        <begin position="45"/>
        <end position="63"/>
    </location>
</feature>